<proteinExistence type="predicted"/>
<keyword evidence="3" id="KW-1185">Reference proteome</keyword>
<sequence>MTEQEFWALVSRNSPDETQENLAERLKASLTPMDNEALKAFDKFFGQQMRKAYTWQLWGAAYVITGCDTDYGFAEFRSFVISLGQEWFERVIANPDELAKLPGWPTVDGYAYPFVEDLDLIAGQLYEDRTGEELPFVPSGSVNPAGKKFSSRPKDLKAAYPELARLFPF</sequence>
<evidence type="ECO:0000259" key="1">
    <source>
        <dbReference type="Pfam" id="PF14024"/>
    </source>
</evidence>
<name>A0ABS5V117_9GAMM</name>
<organism evidence="2 3">
    <name type="scientific">Shewanella jiangmenensis</name>
    <dbReference type="NCBI Taxonomy" id="2837387"/>
    <lineage>
        <taxon>Bacteria</taxon>
        <taxon>Pseudomonadati</taxon>
        <taxon>Pseudomonadota</taxon>
        <taxon>Gammaproteobacteria</taxon>
        <taxon>Alteromonadales</taxon>
        <taxon>Shewanellaceae</taxon>
        <taxon>Shewanella</taxon>
    </lineage>
</organism>
<dbReference type="RefSeq" id="WP_214506364.1">
    <property type="nucleotide sequence ID" value="NZ_JAHEPS010000002.1"/>
</dbReference>
<accession>A0ABS5V117</accession>
<comment type="caution">
    <text evidence="2">The sequence shown here is derived from an EMBL/GenBank/DDBJ whole genome shotgun (WGS) entry which is preliminary data.</text>
</comment>
<protein>
    <submittedName>
        <fullName evidence="2">DUF4240 domain-containing protein</fullName>
    </submittedName>
</protein>
<dbReference type="Proteomes" id="UP001195903">
    <property type="component" value="Unassembled WGS sequence"/>
</dbReference>
<evidence type="ECO:0000313" key="3">
    <source>
        <dbReference type="Proteomes" id="UP001195903"/>
    </source>
</evidence>
<reference evidence="2 3" key="1">
    <citation type="submission" date="2021-05" db="EMBL/GenBank/DDBJ databases">
        <title>Shewanella sp. JM162201.</title>
        <authorList>
            <person name="Xu S."/>
            <person name="Li A."/>
        </authorList>
    </citation>
    <scope>NUCLEOTIDE SEQUENCE [LARGE SCALE GENOMIC DNA]</scope>
    <source>
        <strain evidence="2 3">JM162201</strain>
    </source>
</reference>
<feature type="domain" description="DUF4240" evidence="1">
    <location>
        <begin position="1"/>
        <end position="127"/>
    </location>
</feature>
<dbReference type="EMBL" id="JAHEPS010000002">
    <property type="protein sequence ID" value="MBT1444162.1"/>
    <property type="molecule type" value="Genomic_DNA"/>
</dbReference>
<gene>
    <name evidence="2" type="ORF">KJI95_06435</name>
</gene>
<dbReference type="Pfam" id="PF14024">
    <property type="entry name" value="DUF4240"/>
    <property type="match status" value="1"/>
</dbReference>
<dbReference type="InterPro" id="IPR025334">
    <property type="entry name" value="DUF4240"/>
</dbReference>
<evidence type="ECO:0000313" key="2">
    <source>
        <dbReference type="EMBL" id="MBT1444162.1"/>
    </source>
</evidence>